<organism evidence="2 3">
    <name type="scientific">Acanthoscelides obtectus</name>
    <name type="common">Bean weevil</name>
    <name type="synonym">Bruchus obtectus</name>
    <dbReference type="NCBI Taxonomy" id="200917"/>
    <lineage>
        <taxon>Eukaryota</taxon>
        <taxon>Metazoa</taxon>
        <taxon>Ecdysozoa</taxon>
        <taxon>Arthropoda</taxon>
        <taxon>Hexapoda</taxon>
        <taxon>Insecta</taxon>
        <taxon>Pterygota</taxon>
        <taxon>Neoptera</taxon>
        <taxon>Endopterygota</taxon>
        <taxon>Coleoptera</taxon>
        <taxon>Polyphaga</taxon>
        <taxon>Cucujiformia</taxon>
        <taxon>Chrysomeloidea</taxon>
        <taxon>Chrysomelidae</taxon>
        <taxon>Bruchinae</taxon>
        <taxon>Bruchini</taxon>
        <taxon>Acanthoscelides</taxon>
    </lineage>
</organism>
<evidence type="ECO:0000313" key="3">
    <source>
        <dbReference type="Proteomes" id="UP001152888"/>
    </source>
</evidence>
<feature type="compositionally biased region" description="Polar residues" evidence="1">
    <location>
        <begin position="73"/>
        <end position="82"/>
    </location>
</feature>
<feature type="compositionally biased region" description="Polar residues" evidence="1">
    <location>
        <begin position="821"/>
        <end position="835"/>
    </location>
</feature>
<proteinExistence type="predicted"/>
<feature type="compositionally biased region" description="Basic and acidic residues" evidence="1">
    <location>
        <begin position="1033"/>
        <end position="1042"/>
    </location>
</feature>
<feature type="region of interest" description="Disordered" evidence="1">
    <location>
        <begin position="708"/>
        <end position="744"/>
    </location>
</feature>
<protein>
    <submittedName>
        <fullName evidence="2">Uncharacterized protein</fullName>
    </submittedName>
</protein>
<keyword evidence="3" id="KW-1185">Reference proteome</keyword>
<dbReference type="Proteomes" id="UP001152888">
    <property type="component" value="Unassembled WGS sequence"/>
</dbReference>
<feature type="region of interest" description="Disordered" evidence="1">
    <location>
        <begin position="326"/>
        <end position="353"/>
    </location>
</feature>
<feature type="compositionally biased region" description="Basic and acidic residues" evidence="1">
    <location>
        <begin position="593"/>
        <end position="615"/>
    </location>
</feature>
<feature type="region of interest" description="Disordered" evidence="1">
    <location>
        <begin position="372"/>
        <end position="418"/>
    </location>
</feature>
<reference evidence="2" key="1">
    <citation type="submission" date="2022-03" db="EMBL/GenBank/DDBJ databases">
        <authorList>
            <person name="Sayadi A."/>
        </authorList>
    </citation>
    <scope>NUCLEOTIDE SEQUENCE</scope>
</reference>
<comment type="caution">
    <text evidence="2">The sequence shown here is derived from an EMBL/GenBank/DDBJ whole genome shotgun (WGS) entry which is preliminary data.</text>
</comment>
<sequence length="1062" mass="117077">MILIDEGARNTVPNKTSDYPNVSEDWIQYNKEENIYQLTVDFSALENNVRFNEANEYAVNNILLPGGRPSPVTDRSSSNGSGLNDKESMILIDEGARNTVPNKTSDYPNVSEDWIQYIKKENIYQLTVDFSALENNVRFNEANEYAVNNILLPGGRPSPVTDRSSSNGIGLNDKESMILIDEGARNTVPNKTSDFTNVSEDGIQYNKEENIYQLTQQTVDFSALENNVRLNDANEYDINNILLPEGRPSPVTDRSSSNGIGLNDKESMILIDEGARNTVPNKTSDFPNVTEDWIQYNKEENIYQLNIPAEAYANVVLIPSEESMTTENSVSPLPLSPEPSASIPSTTESDRKKVIRTVTPPKIQKRIAKPKEITAIPTRKNSRTRVVAPKNKEISHKVEKPKETKNAPKRSAEDLLQSPPSEVARISKGDMPSLSLGLTTQIDANLEMAKLVEEFSPRSEGKVHAVPTKLPYHERPRKSPVGKPATESIKENLNAVPHKIPNDGADKRNVPEFDRNATNQNNLSIDSAKLNFPSCLPVDIQAYVNIPYMGESNSMNDARTATPPKIEKRIAKPKEIPAGPTRKNIRTRVVAPKKKDTSHKVEENKEAKNALKRSADGLLQPPPSKVARIAKEASLNLSLTTQIDGKLELPKLVEEFSPRSEGKVPAVPTKIPCHERPCKSPSKTLKKRIAKPIDTPMVPTRKYSRTPVFTPKRERPSCKVEESKETKNELKRAAGGTLQPPPSKFAKVMSEASQIETKLELNNLIEEYSPRSEGKVPVVPKKLLCNGRRCESPVRKPATESVQENFNSVSYRIPKIGRGNKNVQNSDGSAPSQIKANIDLPRSEGKVPAAPTKILSNGRNRESPVGKPAAESIKENLNSAPYKIPKISAGSKNVPKSDRSAPSQIKANIDLPRSEGKVPAVQTKILSNGRNRECPVGKPAAESIKENLNSVPYKIPKIGAGSRNVPKSDRSAPSQAKANTDLAKLIEQTEKITPRNKHSGPMQKRATSSSQVSVARGHTTKPLSNNTTNNSDYPHDNRDSSRNPRSTNSSSSSAHHSQSYYP</sequence>
<feature type="compositionally biased region" description="Low complexity" evidence="1">
    <location>
        <begin position="1043"/>
        <end position="1062"/>
    </location>
</feature>
<dbReference type="AlphaFoldDB" id="A0A9P0L209"/>
<evidence type="ECO:0000256" key="1">
    <source>
        <dbReference type="SAM" id="MobiDB-lite"/>
    </source>
</evidence>
<accession>A0A9P0L209</accession>
<dbReference type="EMBL" id="CAKOFQ010006946">
    <property type="protein sequence ID" value="CAH1983827.1"/>
    <property type="molecule type" value="Genomic_DNA"/>
</dbReference>
<feature type="compositionally biased region" description="Basic and acidic residues" evidence="1">
    <location>
        <begin position="711"/>
        <end position="732"/>
    </location>
</feature>
<feature type="compositionally biased region" description="Basic and acidic residues" evidence="1">
    <location>
        <begin position="390"/>
        <end position="413"/>
    </location>
</feature>
<name>A0A9P0L209_ACAOB</name>
<feature type="compositionally biased region" description="Low complexity" evidence="1">
    <location>
        <begin position="329"/>
        <end position="345"/>
    </location>
</feature>
<feature type="region of interest" description="Disordered" evidence="1">
    <location>
        <begin position="64"/>
        <end position="85"/>
    </location>
</feature>
<feature type="region of interest" description="Disordered" evidence="1">
    <location>
        <begin position="817"/>
        <end position="870"/>
    </location>
</feature>
<gene>
    <name evidence="2" type="ORF">ACAOBT_LOCUS15772</name>
</gene>
<feature type="region of interest" description="Disordered" evidence="1">
    <location>
        <begin position="660"/>
        <end position="685"/>
    </location>
</feature>
<feature type="region of interest" description="Disordered" evidence="1">
    <location>
        <begin position="590"/>
        <end position="623"/>
    </location>
</feature>
<evidence type="ECO:0000313" key="2">
    <source>
        <dbReference type="EMBL" id="CAH1983827.1"/>
    </source>
</evidence>
<feature type="compositionally biased region" description="Polar residues" evidence="1">
    <location>
        <begin position="1021"/>
        <end position="1032"/>
    </location>
</feature>
<feature type="region of interest" description="Disordered" evidence="1">
    <location>
        <begin position="954"/>
        <end position="1062"/>
    </location>
</feature>